<reference evidence="5 6" key="1">
    <citation type="submission" date="2020-05" db="EMBL/GenBank/DDBJ databases">
        <authorList>
            <person name="Petersen J."/>
            <person name="Sayavedra L."/>
        </authorList>
    </citation>
    <scope>NUCLEOTIDE SEQUENCE [LARGE SCALE GENOMIC DNA]</scope>
    <source>
        <strain evidence="5">B thermophilus SOXS</strain>
    </source>
</reference>
<dbReference type="Gene3D" id="3.90.220.20">
    <property type="entry name" value="DNA methylase specificity domains"/>
    <property type="match status" value="1"/>
</dbReference>
<proteinExistence type="inferred from homology"/>
<feature type="domain" description="Type I restriction modification DNA specificity" evidence="4">
    <location>
        <begin position="9"/>
        <end position="63"/>
    </location>
</feature>
<keyword evidence="2" id="KW-0680">Restriction system</keyword>
<dbReference type="EMBL" id="CAESAQ020000099">
    <property type="protein sequence ID" value="CAB5506425.1"/>
    <property type="molecule type" value="Genomic_DNA"/>
</dbReference>
<dbReference type="Proteomes" id="UP000643672">
    <property type="component" value="Unassembled WGS sequence"/>
</dbReference>
<accession>A0A8H8XEW3</accession>
<dbReference type="GO" id="GO:0003677">
    <property type="term" value="F:DNA binding"/>
    <property type="evidence" value="ECO:0007669"/>
    <property type="project" value="UniProtKB-KW"/>
</dbReference>
<dbReference type="SUPFAM" id="SSF116734">
    <property type="entry name" value="DNA methylase specificity domain"/>
    <property type="match status" value="1"/>
</dbReference>
<dbReference type="GO" id="GO:0009307">
    <property type="term" value="P:DNA restriction-modification system"/>
    <property type="evidence" value="ECO:0007669"/>
    <property type="project" value="UniProtKB-KW"/>
</dbReference>
<protein>
    <recommendedName>
        <fullName evidence="4">Type I restriction modification DNA specificity domain-containing protein</fullName>
    </recommendedName>
</protein>
<evidence type="ECO:0000313" key="6">
    <source>
        <dbReference type="Proteomes" id="UP000643672"/>
    </source>
</evidence>
<dbReference type="InterPro" id="IPR044946">
    <property type="entry name" value="Restrct_endonuc_typeI_TRD_sf"/>
</dbReference>
<sequence length="74" mass="8596">MGYVFNNVLILKEFARRATGSTRFTLSIKNFNEIEALFPPLEEQQRIAQVLMLADDEIIKLKNELVLLKTQKKD</sequence>
<keyword evidence="6" id="KW-1185">Reference proteome</keyword>
<comment type="similarity">
    <text evidence="1">Belongs to the type-I restriction system S methylase family.</text>
</comment>
<evidence type="ECO:0000313" key="5">
    <source>
        <dbReference type="EMBL" id="CAB5506425.1"/>
    </source>
</evidence>
<evidence type="ECO:0000256" key="1">
    <source>
        <dbReference type="ARBA" id="ARBA00010923"/>
    </source>
</evidence>
<gene>
    <name evidence="5" type="ORF">THERMOS_2318</name>
</gene>
<name>A0A8H8XEW3_9GAMM</name>
<dbReference type="AlphaFoldDB" id="A0A8H8XEW3"/>
<comment type="caution">
    <text evidence="5">The sequence shown here is derived from an EMBL/GenBank/DDBJ whole genome shotgun (WGS) entry which is preliminary data.</text>
</comment>
<evidence type="ECO:0000256" key="2">
    <source>
        <dbReference type="ARBA" id="ARBA00022747"/>
    </source>
</evidence>
<dbReference type="InterPro" id="IPR000055">
    <property type="entry name" value="Restrct_endonuc_typeI_TRD"/>
</dbReference>
<dbReference type="Pfam" id="PF01420">
    <property type="entry name" value="Methylase_S"/>
    <property type="match status" value="1"/>
</dbReference>
<evidence type="ECO:0000259" key="4">
    <source>
        <dbReference type="Pfam" id="PF01420"/>
    </source>
</evidence>
<organism evidence="5 6">
    <name type="scientific">Bathymodiolus thermophilus thioautotrophic gill symbiont</name>
    <dbReference type="NCBI Taxonomy" id="2360"/>
    <lineage>
        <taxon>Bacteria</taxon>
        <taxon>Pseudomonadati</taxon>
        <taxon>Pseudomonadota</taxon>
        <taxon>Gammaproteobacteria</taxon>
        <taxon>sulfur-oxidizing symbionts</taxon>
    </lineage>
</organism>
<keyword evidence="3" id="KW-0238">DNA-binding</keyword>
<evidence type="ECO:0000256" key="3">
    <source>
        <dbReference type="ARBA" id="ARBA00023125"/>
    </source>
</evidence>